<dbReference type="Proteomes" id="UP000091956">
    <property type="component" value="Unassembled WGS sequence"/>
</dbReference>
<dbReference type="STRING" id="342668.A0A1B8GXJ9"/>
<dbReference type="EMBL" id="KV460208">
    <property type="protein sequence ID" value="OBU00558.1"/>
    <property type="molecule type" value="Genomic_DNA"/>
</dbReference>
<evidence type="ECO:0000313" key="3">
    <source>
        <dbReference type="Proteomes" id="UP000091956"/>
    </source>
</evidence>
<feature type="compositionally biased region" description="Basic and acidic residues" evidence="1">
    <location>
        <begin position="1"/>
        <end position="10"/>
    </location>
</feature>
<dbReference type="GO" id="GO:0005737">
    <property type="term" value="C:cytoplasm"/>
    <property type="evidence" value="ECO:0007669"/>
    <property type="project" value="TreeGrafter"/>
</dbReference>
<feature type="compositionally biased region" description="Polar residues" evidence="1">
    <location>
        <begin position="113"/>
        <end position="138"/>
    </location>
</feature>
<dbReference type="InterPro" id="IPR036322">
    <property type="entry name" value="WD40_repeat_dom_sf"/>
</dbReference>
<feature type="region of interest" description="Disordered" evidence="1">
    <location>
        <begin position="343"/>
        <end position="377"/>
    </location>
</feature>
<protein>
    <submittedName>
        <fullName evidence="2">Uncharacterized protein</fullName>
    </submittedName>
</protein>
<gene>
    <name evidence="2" type="ORF">VE01_01025</name>
</gene>
<reference evidence="3" key="2">
    <citation type="journal article" date="2018" name="Nat. Commun.">
        <title>Extreme sensitivity to ultraviolet light in the fungal pathogen causing white-nose syndrome of bats.</title>
        <authorList>
            <person name="Palmer J.M."/>
            <person name="Drees K.P."/>
            <person name="Foster J.T."/>
            <person name="Lindner D.L."/>
        </authorList>
    </citation>
    <scope>NUCLEOTIDE SEQUENCE [LARGE SCALE GENOMIC DNA]</scope>
    <source>
        <strain evidence="3">UAMH 10579</strain>
    </source>
</reference>
<feature type="region of interest" description="Disordered" evidence="1">
    <location>
        <begin position="1"/>
        <end position="180"/>
    </location>
</feature>
<dbReference type="AlphaFoldDB" id="A0A1B8GXJ9"/>
<evidence type="ECO:0000313" key="2">
    <source>
        <dbReference type="EMBL" id="OBU00558.1"/>
    </source>
</evidence>
<evidence type="ECO:0000256" key="1">
    <source>
        <dbReference type="SAM" id="MobiDB-lite"/>
    </source>
</evidence>
<dbReference type="RefSeq" id="XP_018134290.1">
    <property type="nucleotide sequence ID" value="XM_018270553.2"/>
</dbReference>
<feature type="compositionally biased region" description="Polar residues" evidence="1">
    <location>
        <begin position="20"/>
        <end position="33"/>
    </location>
</feature>
<sequence>MTRSTEKDNKPASVIASLARKQSPQSSSPSATIPTKKERRNAAAKDNSSGGATAINIASKVLDDNKPATPSPPTFTPPVSDVKPVTTATNTNRPGITSPLLDALPSPDFGQSMGRSTTEWARNIPSFSSSPGNLINPSDTPPTVPSSYDDKNTLAEWNQRERKGVNGHNPSASPPSYRRRPVSVQIDGHNPFEDNMSQRGSSMHRRNSTYSQQSQRFGPHPPLPHQAQPHFYGAPDINLGLPIRRMGLKPGSQGYFFGLDSINTSRTGSKHTESVVISGFEGGLSVHAISKSGITEISTLDGLRGGVYSAKILPWTVKGELSGGFPLVAAVVHGPAFYENGGEQGSLNLGATEPPAEQTSGSIGNSSRGHRMQGGSTRHYQTTVEVWSLSTKRYVGTLLSLPETILPIPITSPHFVPPAPAGALTVTADAGNIVVSSGITGELWVFRQIKIDNDASMSFRCLGKFWTTIQQPAPYEPSAQPDFGDGDGQFNEARLNKLRPKSTLFSLRGRWLAYSPSSAMNQVSLRARVDISKSNTRIPGLNTFAPPQIPTANCAVDTPQGEEFWGRLRRQAAQEAIKGAKWVGDQGSRVWANYWNKPTNNVNGNWQSSGQKEPLPDFPPTHGAALQYDTSQSDPVLITIVDLDKLATLRNTTSATMATFKVPLGCSYMSFSPTGLALFTASNKGDVQFIWDLMRIQHTKSSALQPQAPGPSQGIHVRQIASFTRLTVARIVDVIWTMPLGETIAMVTERNTVHFLDVPHNAFIWPPLRQRAKTSSSVYPSNIREASPSASAMASNVANAAWNLTQPFLARPRGASGSFGPIPNRTGAITASLTAIAGQGGKAIASGISKSFGAATGTIQQFRRAGDNKLHLPQTASICSVGCVKWLGGRSKQTFAALVDGHVKMYTIKHVRSKSKPGVYRIHIGTAPADIRIPSIPDNKIAPLIKRKLDLADEEDLEERDAGENRILLSRPTSLPAGRPILGTESSIPHAEIESNAPYQPFHTDPRVTLFAYSEVSHQLLSPTTSALFSPPLSTEKANRPSSQPWVFGGPIHAANLHVGKEHSDEDALMSSEYHRALPAESMERVTTRIPDDLSEPIVSTTRRRKSSRTTSDLPDDEEGFFEDDCTVIDFASNRV</sequence>
<dbReference type="GO" id="GO:0006914">
    <property type="term" value="P:autophagy"/>
    <property type="evidence" value="ECO:0007669"/>
    <property type="project" value="InterPro"/>
</dbReference>
<dbReference type="SUPFAM" id="SSF50978">
    <property type="entry name" value="WD40 repeat-like"/>
    <property type="match status" value="1"/>
</dbReference>
<feature type="region of interest" description="Disordered" evidence="1">
    <location>
        <begin position="1091"/>
        <end position="1119"/>
    </location>
</feature>
<feature type="compositionally biased region" description="Basic and acidic residues" evidence="1">
    <location>
        <begin position="148"/>
        <end position="164"/>
    </location>
</feature>
<proteinExistence type="predicted"/>
<dbReference type="GO" id="GO:0042594">
    <property type="term" value="P:response to starvation"/>
    <property type="evidence" value="ECO:0007669"/>
    <property type="project" value="TreeGrafter"/>
</dbReference>
<reference evidence="2 3" key="1">
    <citation type="submission" date="2016-03" db="EMBL/GenBank/DDBJ databases">
        <title>Comparative genomics of Pseudogymnoascus destructans, the fungus causing white-nose syndrome of bats.</title>
        <authorList>
            <person name="Palmer J.M."/>
            <person name="Drees K.P."/>
            <person name="Foster J.T."/>
            <person name="Lindner D.L."/>
        </authorList>
    </citation>
    <scope>NUCLEOTIDE SEQUENCE [LARGE SCALE GENOMIC DNA]</scope>
    <source>
        <strain evidence="2 3">UAMH 10579</strain>
    </source>
</reference>
<dbReference type="PANTHER" id="PTHR13268">
    <property type="entry name" value="BREAST CARCINOMA AMPLIFIED SEQUENCE 3"/>
    <property type="match status" value="1"/>
</dbReference>
<feature type="compositionally biased region" description="Polar residues" evidence="1">
    <location>
        <begin position="86"/>
        <end position="95"/>
    </location>
</feature>
<dbReference type="PANTHER" id="PTHR13268:SF0">
    <property type="entry name" value="BCAS3 MICROTUBULE ASSOCIATED CELL MIGRATION FACTOR"/>
    <property type="match status" value="1"/>
</dbReference>
<organism evidence="2 3">
    <name type="scientific">Pseudogymnoascus verrucosus</name>
    <dbReference type="NCBI Taxonomy" id="342668"/>
    <lineage>
        <taxon>Eukaryota</taxon>
        <taxon>Fungi</taxon>
        <taxon>Dikarya</taxon>
        <taxon>Ascomycota</taxon>
        <taxon>Pezizomycotina</taxon>
        <taxon>Leotiomycetes</taxon>
        <taxon>Thelebolales</taxon>
        <taxon>Thelebolaceae</taxon>
        <taxon>Pseudogymnoascus</taxon>
    </lineage>
</organism>
<accession>A0A1B8GXJ9</accession>
<dbReference type="OrthoDB" id="3938623at2759"/>
<keyword evidence="3" id="KW-1185">Reference proteome</keyword>
<dbReference type="GeneID" id="28834411"/>
<feature type="compositionally biased region" description="Polar residues" evidence="1">
    <location>
        <begin position="357"/>
        <end position="367"/>
    </location>
</feature>
<dbReference type="InterPro" id="IPR045142">
    <property type="entry name" value="BCAS3-like"/>
</dbReference>
<name>A0A1B8GXJ9_9PEZI</name>